<gene>
    <name evidence="5" type="primary">LOC105359230</name>
</gene>
<feature type="region of interest" description="Disordered" evidence="2">
    <location>
        <begin position="595"/>
        <end position="615"/>
    </location>
</feature>
<feature type="region of interest" description="Disordered" evidence="2">
    <location>
        <begin position="1038"/>
        <end position="1062"/>
    </location>
</feature>
<feature type="compositionally biased region" description="Basic and acidic residues" evidence="2">
    <location>
        <begin position="424"/>
        <end position="442"/>
    </location>
</feature>
<feature type="region of interest" description="Disordered" evidence="2">
    <location>
        <begin position="801"/>
        <end position="825"/>
    </location>
</feature>
<evidence type="ECO:0000256" key="2">
    <source>
        <dbReference type="SAM" id="MobiDB-lite"/>
    </source>
</evidence>
<dbReference type="AlphaFoldDB" id="A0AAJ6VKI6"/>
<evidence type="ECO:0000256" key="3">
    <source>
        <dbReference type="SAM" id="SignalP"/>
    </source>
</evidence>
<feature type="region of interest" description="Disordered" evidence="2">
    <location>
        <begin position="424"/>
        <end position="490"/>
    </location>
</feature>
<keyword evidence="1" id="KW-0175">Coiled coil</keyword>
<feature type="signal peptide" evidence="3">
    <location>
        <begin position="1"/>
        <end position="17"/>
    </location>
</feature>
<proteinExistence type="predicted"/>
<feature type="chain" id="PRO_5042578886" evidence="3">
    <location>
        <begin position="18"/>
        <end position="1197"/>
    </location>
</feature>
<reference evidence="5" key="1">
    <citation type="submission" date="2025-08" db="UniProtKB">
        <authorList>
            <consortium name="RefSeq"/>
        </authorList>
    </citation>
    <scope>IDENTIFICATION</scope>
</reference>
<feature type="compositionally biased region" description="Polar residues" evidence="2">
    <location>
        <begin position="767"/>
        <end position="785"/>
    </location>
</feature>
<organism evidence="4 5">
    <name type="scientific">Ceratosolen solmsi marchali</name>
    <dbReference type="NCBI Taxonomy" id="326594"/>
    <lineage>
        <taxon>Eukaryota</taxon>
        <taxon>Metazoa</taxon>
        <taxon>Ecdysozoa</taxon>
        <taxon>Arthropoda</taxon>
        <taxon>Hexapoda</taxon>
        <taxon>Insecta</taxon>
        <taxon>Pterygota</taxon>
        <taxon>Neoptera</taxon>
        <taxon>Endopterygota</taxon>
        <taxon>Hymenoptera</taxon>
        <taxon>Apocrita</taxon>
        <taxon>Proctotrupomorpha</taxon>
        <taxon>Chalcidoidea</taxon>
        <taxon>Agaonidae</taxon>
        <taxon>Agaoninae</taxon>
        <taxon>Ceratosolen</taxon>
    </lineage>
</organism>
<evidence type="ECO:0000313" key="5">
    <source>
        <dbReference type="RefSeq" id="XP_011494063.1"/>
    </source>
</evidence>
<dbReference type="RefSeq" id="XP_011494063.1">
    <property type="nucleotide sequence ID" value="XM_011495761.1"/>
</dbReference>
<dbReference type="Proteomes" id="UP000695007">
    <property type="component" value="Unplaced"/>
</dbReference>
<evidence type="ECO:0000256" key="1">
    <source>
        <dbReference type="SAM" id="Coils"/>
    </source>
</evidence>
<feature type="compositionally biased region" description="Polar residues" evidence="2">
    <location>
        <begin position="1038"/>
        <end position="1053"/>
    </location>
</feature>
<feature type="compositionally biased region" description="Low complexity" evidence="2">
    <location>
        <begin position="604"/>
        <end position="615"/>
    </location>
</feature>
<feature type="compositionally biased region" description="Polar residues" evidence="2">
    <location>
        <begin position="977"/>
        <end position="986"/>
    </location>
</feature>
<name>A0AAJ6VKI6_9HYME</name>
<feature type="region of interest" description="Disordered" evidence="2">
    <location>
        <begin position="977"/>
        <end position="1026"/>
    </location>
</feature>
<evidence type="ECO:0000313" key="4">
    <source>
        <dbReference type="Proteomes" id="UP000695007"/>
    </source>
</evidence>
<dbReference type="KEGG" id="csol:105359230"/>
<keyword evidence="4" id="KW-1185">Reference proteome</keyword>
<sequence length="1197" mass="136014">MLAVVLVGALIAQSSLAAPSPNCAELCEDQNVGSYGQSKSSSSYSSYSKSSYGHGIPGMSGSGSLGLAGSRLENLDENVIGTSGLSRPGNWQDEKHFVTDDGRGQMSYRAGQTVSNNGFSKYAQHSYSYGSHESHAPLSNSQVLSTEQFGRELQSMRNRISSFMGNFHLDIGSNVNTNVLQDFKSKADLLGSQLNNACNQVDVGSSTYQQMQQIISQFHRDVDKKQREMENLIYQNSGVGVSSSNIGSSSSTTHGSVYRYPVATSAQHEEQVSKVQSLISSFYTTFNRPDTNFQYQQDLNAQVDAINAKLAELNYESTQNDSDRARIDHLKRQFETYVTQIRLRIQEIERRNQEEEARRKDRELQLKLEKQQQEEKLRQEELLRAQQQEEERLRLQHQEEERLRLQHQEEERLRLQHQEEERLQLQRKQDEENKRARQEQEQQARLVLSNAQQSSVKITGGSMYEQSGRGYGSQTQSAGSAYTESHGYGGHTKPQPVIQPHVDLTAAMSRLQQDLNRLQTEVNNFNMYTMRLTSANSVTVVGEAERQAEQLRERINNLCETSSRYQNQNVLLSAEDLGKHFEDLFRTFQNQAANYSQQQGGGSSSSSGFSASSGYSSESSYGSSGRYSSSRAPAITNVEYEHSKSVELEVGRKPGRSQSYTTSIGSAYGATSSYGAQGVDGKFRTGLIDLGQSGSGARQVDCVEMFAGQPCVEQPRRYRRHVGEQEYSYFSDLNQKAEDITQQHQQHSTDHFQYNQQVQLPRESRPSRNQNFDRQSELSQQTEDLSQQNVHIGLESFQQPRSKKFNSTHQAPNQVQAPKSPTTEIQQNNYNDKYTAQQKIISLTPEPPRVQPITLGKSKPEQENPNLQFRPETETFILKESNFNNYQQRNDFDQIHNNDQTQKPHGLTLGIQQIQQNIDNLSQQHQSVETVDTNQANEYLQRLGGESTTVRHQAIKPLIKPVSRYSKPWQIHEFQHTTPQQLQNNQKETEVESVDIQRPLASQNLNNDRPSVDPKGNLFKHSQVSTMPSAVKDELNDYQKSSLDSDLGQQHEQVGSHDLQEQRDNVRFHHLLKPTRVEERQESLYDFNKNQENQQQRVANNHNFNSSQFEERDFNQQTQEVSYDGQSSQLEFDVQRQKTKSNLEEGTLSVNKTKSIYSTAEVEASTTPSTFWKRVGHKLSDSFNKVKERTKAIFSQD</sequence>
<keyword evidence="3" id="KW-0732">Signal</keyword>
<accession>A0AAJ6VKI6</accession>
<protein>
    <submittedName>
        <fullName evidence="5">Mediator of RNA polymerase II transcription subunit 15</fullName>
    </submittedName>
</protein>
<dbReference type="GeneID" id="105359230"/>
<feature type="compositionally biased region" description="Polar residues" evidence="2">
    <location>
        <begin position="472"/>
        <end position="483"/>
    </location>
</feature>
<feature type="region of interest" description="Disordered" evidence="2">
    <location>
        <begin position="756"/>
        <end position="785"/>
    </location>
</feature>
<feature type="coiled-coil region" evidence="1">
    <location>
        <begin position="501"/>
        <end position="568"/>
    </location>
</feature>
<feature type="compositionally biased region" description="Polar residues" evidence="2">
    <location>
        <begin position="1000"/>
        <end position="1009"/>
    </location>
</feature>
<feature type="compositionally biased region" description="Polar residues" evidence="2">
    <location>
        <begin position="807"/>
        <end position="825"/>
    </location>
</feature>